<reference evidence="1 2" key="1">
    <citation type="journal article" date="2017" name="Genome Biol. Evol.">
        <title>Phytophthora megakarya and P. palmivora, closely related causal agents of cacao black pod rot, underwent increases in genome sizes and gene numbers by different mechanisms.</title>
        <authorList>
            <person name="Ali S.S."/>
            <person name="Shao J."/>
            <person name="Lary D.J."/>
            <person name="Kronmiller B."/>
            <person name="Shen D."/>
            <person name="Strem M.D."/>
            <person name="Amoako-Attah I."/>
            <person name="Akrofi A.Y."/>
            <person name="Begoude B.A."/>
            <person name="Ten Hoopen G.M."/>
            <person name="Coulibaly K."/>
            <person name="Kebe B.I."/>
            <person name="Melnick R.L."/>
            <person name="Guiltinan M.J."/>
            <person name="Tyler B.M."/>
            <person name="Meinhardt L.W."/>
            <person name="Bailey B.A."/>
        </authorList>
    </citation>
    <scope>NUCLEOTIDE SEQUENCE [LARGE SCALE GENOMIC DNA]</scope>
    <source>
        <strain evidence="2">sbr112.9</strain>
    </source>
</reference>
<accession>A0A2P4XV63</accession>
<evidence type="ECO:0000313" key="1">
    <source>
        <dbReference type="EMBL" id="POM69442.1"/>
    </source>
</evidence>
<proteinExistence type="predicted"/>
<dbReference type="OrthoDB" id="123434at2759"/>
<sequence>MNSKIENCSVVPKRRGFSSRAVGQFRAGGVGHITAVDEYAKGQTAVISVSSQHMRKLYKCFPRSY</sequence>
<dbReference type="AlphaFoldDB" id="A0A2P4XV63"/>
<evidence type="ECO:0000313" key="2">
    <source>
        <dbReference type="Proteomes" id="UP000237271"/>
    </source>
</evidence>
<organism evidence="1 2">
    <name type="scientific">Phytophthora palmivora</name>
    <dbReference type="NCBI Taxonomy" id="4796"/>
    <lineage>
        <taxon>Eukaryota</taxon>
        <taxon>Sar</taxon>
        <taxon>Stramenopiles</taxon>
        <taxon>Oomycota</taxon>
        <taxon>Peronosporomycetes</taxon>
        <taxon>Peronosporales</taxon>
        <taxon>Peronosporaceae</taxon>
        <taxon>Phytophthora</taxon>
    </lineage>
</organism>
<name>A0A2P4XV63_9STRA</name>
<dbReference type="EMBL" id="NCKW01007867">
    <property type="protein sequence ID" value="POM69442.1"/>
    <property type="molecule type" value="Genomic_DNA"/>
</dbReference>
<dbReference type="Proteomes" id="UP000237271">
    <property type="component" value="Unassembled WGS sequence"/>
</dbReference>
<protein>
    <submittedName>
        <fullName evidence="1">Uncharacterized protein</fullName>
    </submittedName>
</protein>
<gene>
    <name evidence="1" type="ORF">PHPALM_14271</name>
</gene>
<keyword evidence="2" id="KW-1185">Reference proteome</keyword>
<comment type="caution">
    <text evidence="1">The sequence shown here is derived from an EMBL/GenBank/DDBJ whole genome shotgun (WGS) entry which is preliminary data.</text>
</comment>